<dbReference type="EMBL" id="DAKRPA010000311">
    <property type="protein sequence ID" value="DAZ93510.1"/>
    <property type="molecule type" value="Genomic_DNA"/>
</dbReference>
<evidence type="ECO:0000256" key="1">
    <source>
        <dbReference type="SAM" id="Coils"/>
    </source>
</evidence>
<keyword evidence="2" id="KW-0472">Membrane</keyword>
<name>A0AAV2YHG5_9STRA</name>
<feature type="transmembrane region" description="Helical" evidence="2">
    <location>
        <begin position="57"/>
        <end position="74"/>
    </location>
</feature>
<accession>A0AAV2YHG5</accession>
<organism evidence="3 4">
    <name type="scientific">Lagenidium giganteum</name>
    <dbReference type="NCBI Taxonomy" id="4803"/>
    <lineage>
        <taxon>Eukaryota</taxon>
        <taxon>Sar</taxon>
        <taxon>Stramenopiles</taxon>
        <taxon>Oomycota</taxon>
        <taxon>Peronosporomycetes</taxon>
        <taxon>Pythiales</taxon>
        <taxon>Pythiaceae</taxon>
    </lineage>
</organism>
<evidence type="ECO:0000313" key="4">
    <source>
        <dbReference type="Proteomes" id="UP001146120"/>
    </source>
</evidence>
<keyword evidence="1" id="KW-0175">Coiled coil</keyword>
<dbReference type="AlphaFoldDB" id="A0AAV2YHG5"/>
<keyword evidence="2" id="KW-0812">Transmembrane</keyword>
<evidence type="ECO:0000313" key="3">
    <source>
        <dbReference type="EMBL" id="DAZ93510.1"/>
    </source>
</evidence>
<comment type="caution">
    <text evidence="3">The sequence shown here is derived from an EMBL/GenBank/DDBJ whole genome shotgun (WGS) entry which is preliminary data.</text>
</comment>
<reference evidence="3" key="2">
    <citation type="journal article" date="2023" name="Microbiol Resour">
        <title>Decontamination and Annotation of the Draft Genome Sequence of the Oomycete Lagenidium giganteum ARSEF 373.</title>
        <authorList>
            <person name="Morgan W.R."/>
            <person name="Tartar A."/>
        </authorList>
    </citation>
    <scope>NUCLEOTIDE SEQUENCE</scope>
    <source>
        <strain evidence="3">ARSEF 373</strain>
    </source>
</reference>
<keyword evidence="4" id="KW-1185">Reference proteome</keyword>
<dbReference type="Proteomes" id="UP001146120">
    <property type="component" value="Unassembled WGS sequence"/>
</dbReference>
<protein>
    <submittedName>
        <fullName evidence="3">Uncharacterized protein</fullName>
    </submittedName>
</protein>
<keyword evidence="2" id="KW-1133">Transmembrane helix</keyword>
<sequence length="166" mass="19035">MLKYIKFTIREFLGLENDYESLLSNQDQILDQLKQLEKLEIQNQELILEEYFNIKNALWVLFILGFIGGGFWLYNTDFFNNSTLESIKSLGTLSKDFHAIDHNGVLDALKKLNENSVNLSKEEIKLLLEIKNLLLKKGIDENPSLDRPINLEGTFTLGNPISGVDN</sequence>
<feature type="coiled-coil region" evidence="1">
    <location>
        <begin position="19"/>
        <end position="49"/>
    </location>
</feature>
<reference evidence="3" key="1">
    <citation type="submission" date="2022-11" db="EMBL/GenBank/DDBJ databases">
        <authorList>
            <person name="Morgan W.R."/>
            <person name="Tartar A."/>
        </authorList>
    </citation>
    <scope>NUCLEOTIDE SEQUENCE</scope>
    <source>
        <strain evidence="3">ARSEF 373</strain>
    </source>
</reference>
<geneLocation type="mitochondrion" evidence="3"/>
<keyword evidence="3" id="KW-0496">Mitochondrion</keyword>
<evidence type="ECO:0000256" key="2">
    <source>
        <dbReference type="SAM" id="Phobius"/>
    </source>
</evidence>
<proteinExistence type="predicted"/>
<gene>
    <name evidence="3" type="ORF">N0F65_000359</name>
</gene>